<dbReference type="KEGG" id="tfl:RPIT_05380"/>
<dbReference type="Proteomes" id="UP000188324">
    <property type="component" value="Chromosome"/>
</dbReference>
<organism evidence="1 2">
    <name type="scientific">Tessaracoccus flavus</name>
    <dbReference type="NCBI Taxonomy" id="1610493"/>
    <lineage>
        <taxon>Bacteria</taxon>
        <taxon>Bacillati</taxon>
        <taxon>Actinomycetota</taxon>
        <taxon>Actinomycetes</taxon>
        <taxon>Propionibacteriales</taxon>
        <taxon>Propionibacteriaceae</taxon>
        <taxon>Tessaracoccus</taxon>
    </lineage>
</organism>
<dbReference type="Pfam" id="PF21853">
    <property type="entry name" value="DUF6912"/>
    <property type="match status" value="1"/>
</dbReference>
<dbReference type="STRING" id="1610493.RPIT_05380"/>
<keyword evidence="2" id="KW-1185">Reference proteome</keyword>
<evidence type="ECO:0000313" key="1">
    <source>
        <dbReference type="EMBL" id="AQP44313.1"/>
    </source>
</evidence>
<dbReference type="OrthoDB" id="3727960at2"/>
<dbReference type="AlphaFoldDB" id="A0A1Q2CDY5"/>
<dbReference type="RefSeq" id="WP_077341347.1">
    <property type="nucleotide sequence ID" value="NZ_CP019605.1"/>
</dbReference>
<reference evidence="1 2" key="1">
    <citation type="journal article" date="2016" name="Int. J. Syst. Evol. Microbiol.">
        <title>Tessaracoccus flavus sp. nov., isolated from the drainage system of a lindane-producing factory.</title>
        <authorList>
            <person name="Kumari R."/>
            <person name="Singh P."/>
            <person name="Schumann P."/>
            <person name="Lal R."/>
        </authorList>
    </citation>
    <scope>NUCLEOTIDE SEQUENCE [LARGE SCALE GENOMIC DNA]</scope>
    <source>
        <strain evidence="1 2">RP1T</strain>
    </source>
</reference>
<accession>A0A1Q2CDY5</accession>
<sequence>MRRRLVFIPIAPDEMGALAGRSELVDRTAYSVTPELLEELGYGAEETEDAEYAALILASVAGLAAHGTRLIVVAEVDPASVEPGDDPTNGQVWLRSCPPSAITAWFADEPGVDVADAAAISKGMTIDQAWDQPAVQDLLHNHDLLWNDVVEYRREG</sequence>
<evidence type="ECO:0000313" key="2">
    <source>
        <dbReference type="Proteomes" id="UP000188324"/>
    </source>
</evidence>
<name>A0A1Q2CDY5_9ACTN</name>
<dbReference type="EMBL" id="CP019605">
    <property type="protein sequence ID" value="AQP44313.1"/>
    <property type="molecule type" value="Genomic_DNA"/>
</dbReference>
<protein>
    <submittedName>
        <fullName evidence="1">Uncharacterized protein</fullName>
    </submittedName>
</protein>
<gene>
    <name evidence="1" type="ORF">RPIT_05380</name>
</gene>
<dbReference type="InterPro" id="IPR054206">
    <property type="entry name" value="DUF6912"/>
</dbReference>
<proteinExistence type="predicted"/>